<keyword evidence="1" id="KW-0812">Transmembrane</keyword>
<sequence length="296" mass="31337">MSSRETILLVSGLAAIAALFPAYISYFGKDGVPSAQPSAGAPATPDAQSPVARAVIPYLLSMSRAVIYLPSKPIAAAASLLTLIAAPAVVVLDVIFYLISFPFVALSALIRAFYPIYVLCGAAVLTGAILGGLVVGANTTGGEMNTIHPVDDPTDCIPLPSYALECIYPTGNHTACGPLVGQSQALTPRNGTSNPQIQDLALTMDNSVNKVTCAHPRRARVRNATMASVASPTYFVVVAVLTFGFLELARYMVFETLKFDNGHVSPTRPACHLHLRSMPKKEIIIEPRQLITNFPG</sequence>
<feature type="transmembrane region" description="Helical" evidence="1">
    <location>
        <begin position="112"/>
        <end position="135"/>
    </location>
</feature>
<evidence type="ECO:0000313" key="3">
    <source>
        <dbReference type="Proteomes" id="UP000383932"/>
    </source>
</evidence>
<evidence type="ECO:0000256" key="1">
    <source>
        <dbReference type="SAM" id="Phobius"/>
    </source>
</evidence>
<dbReference type="EMBL" id="SSOP01000020">
    <property type="protein sequence ID" value="KAB5594461.1"/>
    <property type="molecule type" value="Genomic_DNA"/>
</dbReference>
<dbReference type="OrthoDB" id="3366475at2759"/>
<protein>
    <recommendedName>
        <fullName evidence="4">Transmembrane protein</fullName>
    </recommendedName>
</protein>
<proteinExistence type="predicted"/>
<reference evidence="2 3" key="1">
    <citation type="journal article" date="2019" name="Fungal Biol. Biotechnol.">
        <title>Draft genome sequence of fastidious pathogen Ceratobasidium theobromae, which causes vascular-streak dieback in Theobroma cacao.</title>
        <authorList>
            <person name="Ali S.S."/>
            <person name="Asman A."/>
            <person name="Shao J."/>
            <person name="Firmansyah A.P."/>
            <person name="Susilo A.W."/>
            <person name="Rosmana A."/>
            <person name="McMahon P."/>
            <person name="Junaid M."/>
            <person name="Guest D."/>
            <person name="Kheng T.Y."/>
            <person name="Meinhardt L.W."/>
            <person name="Bailey B.A."/>
        </authorList>
    </citation>
    <scope>NUCLEOTIDE SEQUENCE [LARGE SCALE GENOMIC DNA]</scope>
    <source>
        <strain evidence="2 3">CT2</strain>
    </source>
</reference>
<feature type="transmembrane region" description="Helical" evidence="1">
    <location>
        <begin position="74"/>
        <end position="100"/>
    </location>
</feature>
<keyword evidence="1" id="KW-1133">Transmembrane helix</keyword>
<feature type="transmembrane region" description="Helical" evidence="1">
    <location>
        <begin position="224"/>
        <end position="246"/>
    </location>
</feature>
<comment type="caution">
    <text evidence="2">The sequence shown here is derived from an EMBL/GenBank/DDBJ whole genome shotgun (WGS) entry which is preliminary data.</text>
</comment>
<keyword evidence="1" id="KW-0472">Membrane</keyword>
<feature type="transmembrane region" description="Helical" evidence="1">
    <location>
        <begin position="7"/>
        <end position="27"/>
    </location>
</feature>
<feature type="transmembrane region" description="Helical" evidence="1">
    <location>
        <begin position="47"/>
        <end position="67"/>
    </location>
</feature>
<dbReference type="AlphaFoldDB" id="A0A5N5QSD1"/>
<dbReference type="Proteomes" id="UP000383932">
    <property type="component" value="Unassembled WGS sequence"/>
</dbReference>
<accession>A0A5N5QSD1</accession>
<evidence type="ECO:0000313" key="2">
    <source>
        <dbReference type="EMBL" id="KAB5594461.1"/>
    </source>
</evidence>
<name>A0A5N5QSD1_9AGAM</name>
<organism evidence="2 3">
    <name type="scientific">Ceratobasidium theobromae</name>
    <dbReference type="NCBI Taxonomy" id="1582974"/>
    <lineage>
        <taxon>Eukaryota</taxon>
        <taxon>Fungi</taxon>
        <taxon>Dikarya</taxon>
        <taxon>Basidiomycota</taxon>
        <taxon>Agaricomycotina</taxon>
        <taxon>Agaricomycetes</taxon>
        <taxon>Cantharellales</taxon>
        <taxon>Ceratobasidiaceae</taxon>
        <taxon>Ceratobasidium</taxon>
    </lineage>
</organism>
<gene>
    <name evidence="2" type="ORF">CTheo_2092</name>
</gene>
<evidence type="ECO:0008006" key="4">
    <source>
        <dbReference type="Google" id="ProtNLM"/>
    </source>
</evidence>
<keyword evidence="3" id="KW-1185">Reference proteome</keyword>